<keyword evidence="1" id="KW-0175">Coiled coil</keyword>
<evidence type="ECO:0000313" key="4">
    <source>
        <dbReference type="EMBL" id="CAF4655125.1"/>
    </source>
</evidence>
<feature type="coiled-coil region" evidence="1">
    <location>
        <begin position="23"/>
        <end position="50"/>
    </location>
</feature>
<dbReference type="EMBL" id="CAJNYT010001837">
    <property type="protein sequence ID" value="CAF3432482.1"/>
    <property type="molecule type" value="Genomic_DNA"/>
</dbReference>
<accession>A0A821FL47</accession>
<dbReference type="Pfam" id="PF01926">
    <property type="entry name" value="MMR_HSR1"/>
    <property type="match status" value="1"/>
</dbReference>
<reference evidence="4" key="1">
    <citation type="submission" date="2021-02" db="EMBL/GenBank/DDBJ databases">
        <authorList>
            <person name="Nowell W R."/>
        </authorList>
    </citation>
    <scope>NUCLEOTIDE SEQUENCE</scope>
</reference>
<evidence type="ECO:0000259" key="2">
    <source>
        <dbReference type="Pfam" id="PF01926"/>
    </source>
</evidence>
<dbReference type="InterPro" id="IPR006073">
    <property type="entry name" value="GTP-bd"/>
</dbReference>
<evidence type="ECO:0000313" key="3">
    <source>
        <dbReference type="EMBL" id="CAF3432482.1"/>
    </source>
</evidence>
<dbReference type="EMBL" id="CAJOBR010002072">
    <property type="protein sequence ID" value="CAF4655125.1"/>
    <property type="molecule type" value="Genomic_DNA"/>
</dbReference>
<sequence length="388" mass="44857">MAMFALIPMASEAIEILLNALLNNSVIRENQRLANENRQLREHIEHKINEQKIKNDVLATQNEKLCEEIESKQRAAIRDTRTNYIQQFLEPLETSEKELKEKHYNATFQNQSLSAQMDTLQQEPEEKSHADIIQRDAIQCAATGLQSNEKDLQTIKDKLIAENIILEKQLENYQKQHEGEFEEMEKLLAELKAKKLESFEDIERQDKRAKEALIRLAEKAKPIGMEGKNVAFFGVTATGKSTLLNALYGTKVAETGIGETTIQVTSYRTEHIVFWDVPGNNDEVSYMSMQYISFFKGLTRRIILVTHTLKENSGMMKFMDAIGLDYDVVINKMDQYEDGEEREIFCEKVKSEMIQIGLKHINQIFFVSAKYPNQFPDWLKMVNYLKCL</sequence>
<gene>
    <name evidence="3" type="ORF">GRG538_LOCUS12782</name>
    <name evidence="4" type="ORF">QYT958_LOCUS15114</name>
</gene>
<dbReference type="Gene3D" id="3.40.50.300">
    <property type="entry name" value="P-loop containing nucleotide triphosphate hydrolases"/>
    <property type="match status" value="1"/>
</dbReference>
<dbReference type="PANTHER" id="PTHR14143">
    <property type="entry name" value="INTERFERON-INDUCIBLE GTPASE FAMILY MEMBER"/>
    <property type="match status" value="1"/>
</dbReference>
<feature type="coiled-coil region" evidence="1">
    <location>
        <begin position="156"/>
        <end position="219"/>
    </location>
</feature>
<protein>
    <recommendedName>
        <fullName evidence="2">G domain-containing protein</fullName>
    </recommendedName>
</protein>
<dbReference type="Proteomes" id="UP000663872">
    <property type="component" value="Unassembled WGS sequence"/>
</dbReference>
<feature type="domain" description="G" evidence="2">
    <location>
        <begin position="229"/>
        <end position="307"/>
    </location>
</feature>
<name>A0A821FL47_9BILA</name>
<dbReference type="AlphaFoldDB" id="A0A821FL47"/>
<evidence type="ECO:0000313" key="5">
    <source>
        <dbReference type="Proteomes" id="UP000663848"/>
    </source>
</evidence>
<evidence type="ECO:0000256" key="1">
    <source>
        <dbReference type="SAM" id="Coils"/>
    </source>
</evidence>
<dbReference type="Proteomes" id="UP000663848">
    <property type="component" value="Unassembled WGS sequence"/>
</dbReference>
<dbReference type="SUPFAM" id="SSF52540">
    <property type="entry name" value="P-loop containing nucleoside triphosphate hydrolases"/>
    <property type="match status" value="1"/>
</dbReference>
<dbReference type="InterPro" id="IPR027417">
    <property type="entry name" value="P-loop_NTPase"/>
</dbReference>
<dbReference type="GO" id="GO:0005525">
    <property type="term" value="F:GTP binding"/>
    <property type="evidence" value="ECO:0007669"/>
    <property type="project" value="InterPro"/>
</dbReference>
<comment type="caution">
    <text evidence="4">The sequence shown here is derived from an EMBL/GenBank/DDBJ whole genome shotgun (WGS) entry which is preliminary data.</text>
</comment>
<organism evidence="4 5">
    <name type="scientific">Rotaria socialis</name>
    <dbReference type="NCBI Taxonomy" id="392032"/>
    <lineage>
        <taxon>Eukaryota</taxon>
        <taxon>Metazoa</taxon>
        <taxon>Spiralia</taxon>
        <taxon>Gnathifera</taxon>
        <taxon>Rotifera</taxon>
        <taxon>Eurotatoria</taxon>
        <taxon>Bdelloidea</taxon>
        <taxon>Philodinida</taxon>
        <taxon>Philodinidae</taxon>
        <taxon>Rotaria</taxon>
    </lineage>
</organism>
<proteinExistence type="predicted"/>
<dbReference type="PANTHER" id="PTHR14143:SF1">
    <property type="entry name" value="IRG-TYPE G DOMAIN-CONTAINING PROTEIN"/>
    <property type="match status" value="1"/>
</dbReference>